<evidence type="ECO:0000256" key="4">
    <source>
        <dbReference type="ARBA" id="ARBA00022989"/>
    </source>
</evidence>
<dbReference type="AlphaFoldDB" id="A0A4R7UNF2"/>
<evidence type="ECO:0000256" key="2">
    <source>
        <dbReference type="ARBA" id="ARBA00022475"/>
    </source>
</evidence>
<feature type="transmembrane region" description="Helical" evidence="7">
    <location>
        <begin position="466"/>
        <end position="486"/>
    </location>
</feature>
<keyword evidence="2" id="KW-1003">Cell membrane</keyword>
<evidence type="ECO:0000256" key="6">
    <source>
        <dbReference type="ARBA" id="ARBA00038076"/>
    </source>
</evidence>
<dbReference type="GO" id="GO:0005886">
    <property type="term" value="C:plasma membrane"/>
    <property type="evidence" value="ECO:0007669"/>
    <property type="project" value="UniProtKB-SubCell"/>
</dbReference>
<dbReference type="InterPro" id="IPR025857">
    <property type="entry name" value="MacB_PCD"/>
</dbReference>
<feature type="transmembrane region" description="Helical" evidence="7">
    <location>
        <begin position="245"/>
        <end position="270"/>
    </location>
</feature>
<feature type="transmembrane region" description="Helical" evidence="7">
    <location>
        <begin position="380"/>
        <end position="402"/>
    </location>
</feature>
<dbReference type="PANTHER" id="PTHR30572:SF4">
    <property type="entry name" value="ABC TRANSPORTER PERMEASE YTRF"/>
    <property type="match status" value="1"/>
</dbReference>
<feature type="transmembrane region" description="Helical" evidence="7">
    <location>
        <begin position="291"/>
        <end position="317"/>
    </location>
</feature>
<keyword evidence="3 7" id="KW-0812">Transmembrane</keyword>
<feature type="domain" description="ABC3 transporter permease C-terminal" evidence="8">
    <location>
        <begin position="697"/>
        <end position="812"/>
    </location>
</feature>
<protein>
    <submittedName>
        <fullName evidence="10">Putative ABC transport system permease protein</fullName>
    </submittedName>
</protein>
<feature type="transmembrane region" description="Helical" evidence="7">
    <location>
        <begin position="337"/>
        <end position="355"/>
    </location>
</feature>
<evidence type="ECO:0000259" key="8">
    <source>
        <dbReference type="Pfam" id="PF02687"/>
    </source>
</evidence>
<dbReference type="InterPro" id="IPR003838">
    <property type="entry name" value="ABC3_permease_C"/>
</dbReference>
<dbReference type="PANTHER" id="PTHR30572">
    <property type="entry name" value="MEMBRANE COMPONENT OF TRANSPORTER-RELATED"/>
    <property type="match status" value="1"/>
</dbReference>
<dbReference type="OrthoDB" id="9780560at2"/>
<evidence type="ECO:0000256" key="5">
    <source>
        <dbReference type="ARBA" id="ARBA00023136"/>
    </source>
</evidence>
<keyword evidence="4 7" id="KW-1133">Transmembrane helix</keyword>
<comment type="similarity">
    <text evidence="6">Belongs to the ABC-4 integral membrane protein family.</text>
</comment>
<reference evidence="10 11" key="1">
    <citation type="submission" date="2019-03" db="EMBL/GenBank/DDBJ databases">
        <title>Genomic Encyclopedia of Archaeal and Bacterial Type Strains, Phase II (KMG-II): from individual species to whole genera.</title>
        <authorList>
            <person name="Goeker M."/>
        </authorList>
    </citation>
    <scope>NUCLEOTIDE SEQUENCE [LARGE SCALE GENOMIC DNA]</scope>
    <source>
        <strain evidence="10 11">DSM 45499</strain>
    </source>
</reference>
<sequence length="820" mass="84986">MLRAMLRDLRAHAGRIAMTLVAIVLGVTFVVATWVLSDSTAASLTSGDTRSSVDVVARGTTPEPVLDEEDLSRLAALPSVTGATGVLAARAALVGANGKIVAGSQDRAGTGWDRTGRFVLAGGRAPTASDEVALSSSTAARAHLRVGDRATVFLVDGREVHAKVVGLFDYRTLGVETVPSVAFAQPTARSLLGTAYDRIELRGTGLVPEVRAAVGPRVEVRTGAQLATEARDDASAAAESTRESLLVFAAVALLVGMFVIANTFTMLVTQRVRQFALLRAVGATRRQVRRAVLLEAGALGFVGATVGVALGIGLGLLGMSAFAPSDEPVTYDVSPTAILIGYAVGIGVTAVAAYGSARRAAAVPPVAALRTDATPPRRSGVIRTAAGTILLAGGALTVVWIAGPDLDTTERVLCVGGGVLAWLGVLLLAPVFATAVLTPLARVLARRGGPVTRMATRNAVRDPRRTAATSSALLVGLALVCAFATLGETIVSISGAAVRDMVPEEATILRSASGQDPLGTDVLDRVRGTPGVTEVAADRYAIVPIEHGGGTSTSSISAVEPRGFTHLLTPKITAGSPDLRRGVVMDANQAAMMGVALGDDITVTFPDETRVTQRITGLINTVEGQPLIYVDVARAPTAFRDKGVTSVYALGPDPTAVRRALDRAFVTRPDVLVTNREEVIATESADFELLLSTMYAMFGAAIVIAVFGVVNTLALSVTERTRELGILRAIGASRPLIRRTIRLESVVICAYGGVLGIAVGVLFGAVMQHAMLGNPLLDIEIPTDVIAIALAGMLCVGVLSALWPARRAARTEVLTAITTD</sequence>
<evidence type="ECO:0000313" key="10">
    <source>
        <dbReference type="EMBL" id="TDV34516.1"/>
    </source>
</evidence>
<dbReference type="InterPro" id="IPR050250">
    <property type="entry name" value="Macrolide_Exporter_MacB"/>
</dbReference>
<evidence type="ECO:0000256" key="1">
    <source>
        <dbReference type="ARBA" id="ARBA00004651"/>
    </source>
</evidence>
<dbReference type="GO" id="GO:0022857">
    <property type="term" value="F:transmembrane transporter activity"/>
    <property type="evidence" value="ECO:0007669"/>
    <property type="project" value="TreeGrafter"/>
</dbReference>
<comment type="subcellular location">
    <subcellularLocation>
        <location evidence="1">Cell membrane</location>
        <topology evidence="1">Multi-pass membrane protein</topology>
    </subcellularLocation>
</comment>
<name>A0A4R7UNF2_9PSEU</name>
<feature type="transmembrane region" description="Helical" evidence="7">
    <location>
        <begin position="694"/>
        <end position="718"/>
    </location>
</feature>
<dbReference type="Pfam" id="PF02687">
    <property type="entry name" value="FtsX"/>
    <property type="match status" value="2"/>
</dbReference>
<feature type="transmembrane region" description="Helical" evidence="7">
    <location>
        <begin position="12"/>
        <end position="36"/>
    </location>
</feature>
<feature type="transmembrane region" description="Helical" evidence="7">
    <location>
        <begin position="422"/>
        <end position="445"/>
    </location>
</feature>
<gene>
    <name evidence="10" type="ORF">CLV71_1399</name>
</gene>
<accession>A0A4R7UNF2</accession>
<keyword evidence="5 7" id="KW-0472">Membrane</keyword>
<dbReference type="EMBL" id="SOCP01000039">
    <property type="protein sequence ID" value="TDV34516.1"/>
    <property type="molecule type" value="Genomic_DNA"/>
</dbReference>
<evidence type="ECO:0000259" key="9">
    <source>
        <dbReference type="Pfam" id="PF12704"/>
    </source>
</evidence>
<dbReference type="Proteomes" id="UP000294927">
    <property type="component" value="Unassembled WGS sequence"/>
</dbReference>
<dbReference type="Pfam" id="PF12704">
    <property type="entry name" value="MacB_PCD"/>
    <property type="match status" value="1"/>
</dbReference>
<feature type="domain" description="MacB-like periplasmic core" evidence="9">
    <location>
        <begin position="17"/>
        <end position="174"/>
    </location>
</feature>
<feature type="transmembrane region" description="Helical" evidence="7">
    <location>
        <begin position="743"/>
        <end position="765"/>
    </location>
</feature>
<feature type="transmembrane region" description="Helical" evidence="7">
    <location>
        <begin position="785"/>
        <end position="803"/>
    </location>
</feature>
<evidence type="ECO:0000256" key="7">
    <source>
        <dbReference type="SAM" id="Phobius"/>
    </source>
</evidence>
<comment type="caution">
    <text evidence="10">The sequence shown here is derived from an EMBL/GenBank/DDBJ whole genome shotgun (WGS) entry which is preliminary data.</text>
</comment>
<evidence type="ECO:0000256" key="3">
    <source>
        <dbReference type="ARBA" id="ARBA00022692"/>
    </source>
</evidence>
<feature type="domain" description="ABC3 transporter permease C-terminal" evidence="8">
    <location>
        <begin position="247"/>
        <end position="364"/>
    </location>
</feature>
<evidence type="ECO:0000313" key="11">
    <source>
        <dbReference type="Proteomes" id="UP000294927"/>
    </source>
</evidence>
<organism evidence="10 11">
    <name type="scientific">Actinophytocola oryzae</name>
    <dbReference type="NCBI Taxonomy" id="502181"/>
    <lineage>
        <taxon>Bacteria</taxon>
        <taxon>Bacillati</taxon>
        <taxon>Actinomycetota</taxon>
        <taxon>Actinomycetes</taxon>
        <taxon>Pseudonocardiales</taxon>
        <taxon>Pseudonocardiaceae</taxon>
    </lineage>
</organism>
<keyword evidence="11" id="KW-1185">Reference proteome</keyword>
<proteinExistence type="inferred from homology"/>